<dbReference type="AlphaFoldDB" id="A0AAV0I257"/>
<name>A0AAV0I257_9ROSI</name>
<evidence type="ECO:0000313" key="1">
    <source>
        <dbReference type="EMBL" id="CAI0391566.1"/>
    </source>
</evidence>
<comment type="caution">
    <text evidence="1">The sequence shown here is derived from an EMBL/GenBank/DDBJ whole genome shotgun (WGS) entry which is preliminary data.</text>
</comment>
<keyword evidence="2" id="KW-1185">Reference proteome</keyword>
<dbReference type="Proteomes" id="UP001154282">
    <property type="component" value="Unassembled WGS sequence"/>
</dbReference>
<organism evidence="1 2">
    <name type="scientific">Linum tenue</name>
    <dbReference type="NCBI Taxonomy" id="586396"/>
    <lineage>
        <taxon>Eukaryota</taxon>
        <taxon>Viridiplantae</taxon>
        <taxon>Streptophyta</taxon>
        <taxon>Embryophyta</taxon>
        <taxon>Tracheophyta</taxon>
        <taxon>Spermatophyta</taxon>
        <taxon>Magnoliopsida</taxon>
        <taxon>eudicotyledons</taxon>
        <taxon>Gunneridae</taxon>
        <taxon>Pentapetalae</taxon>
        <taxon>rosids</taxon>
        <taxon>fabids</taxon>
        <taxon>Malpighiales</taxon>
        <taxon>Linaceae</taxon>
        <taxon>Linum</taxon>
    </lineage>
</organism>
<dbReference type="EMBL" id="CAMGYJ010000003">
    <property type="protein sequence ID" value="CAI0391566.1"/>
    <property type="molecule type" value="Genomic_DNA"/>
</dbReference>
<protein>
    <submittedName>
        <fullName evidence="1">Uncharacterized protein</fullName>
    </submittedName>
</protein>
<gene>
    <name evidence="1" type="ORF">LITE_LOCUS7205</name>
</gene>
<sequence length="39" mass="4385">MYGSMSLCVYIDHVHGLTKMCQISICLCQPMSLLFLCMA</sequence>
<proteinExistence type="predicted"/>
<evidence type="ECO:0000313" key="2">
    <source>
        <dbReference type="Proteomes" id="UP001154282"/>
    </source>
</evidence>
<reference evidence="1" key="1">
    <citation type="submission" date="2022-08" db="EMBL/GenBank/DDBJ databases">
        <authorList>
            <person name="Gutierrez-Valencia J."/>
        </authorList>
    </citation>
    <scope>NUCLEOTIDE SEQUENCE</scope>
</reference>
<accession>A0AAV0I257</accession>